<feature type="short sequence motif" description="GXSXG" evidence="4">
    <location>
        <begin position="37"/>
        <end position="41"/>
    </location>
</feature>
<dbReference type="Pfam" id="PF19890">
    <property type="entry name" value="DUF6363"/>
    <property type="match status" value="1"/>
</dbReference>
<accession>A0A9D1ABT8</accession>
<evidence type="ECO:0000256" key="2">
    <source>
        <dbReference type="ARBA" id="ARBA00022963"/>
    </source>
</evidence>
<feature type="domain" description="PNPLA" evidence="5">
    <location>
        <begin position="6"/>
        <end position="173"/>
    </location>
</feature>
<feature type="active site" description="Proton acceptor" evidence="4">
    <location>
        <position position="160"/>
    </location>
</feature>
<dbReference type="PANTHER" id="PTHR14226:SF25">
    <property type="entry name" value="PHOSPHOESTERASE"/>
    <property type="match status" value="1"/>
</dbReference>
<gene>
    <name evidence="6" type="ORF">IAB31_07390</name>
</gene>
<dbReference type="InterPro" id="IPR050301">
    <property type="entry name" value="NTE"/>
</dbReference>
<evidence type="ECO:0000259" key="5">
    <source>
        <dbReference type="PROSITE" id="PS51635"/>
    </source>
</evidence>
<dbReference type="InterPro" id="IPR037483">
    <property type="entry name" value="YjjU-like"/>
</dbReference>
<dbReference type="AlphaFoldDB" id="A0A9D1ABT8"/>
<evidence type="ECO:0000256" key="1">
    <source>
        <dbReference type="ARBA" id="ARBA00022801"/>
    </source>
</evidence>
<keyword evidence="1 4" id="KW-0378">Hydrolase</keyword>
<name>A0A9D1ABT8_9FIRM</name>
<reference evidence="6" key="1">
    <citation type="submission" date="2020-10" db="EMBL/GenBank/DDBJ databases">
        <authorList>
            <person name="Gilroy R."/>
        </authorList>
    </citation>
    <scope>NUCLEOTIDE SEQUENCE</scope>
    <source>
        <strain evidence="6">ChiSjej4B22-8148</strain>
    </source>
</reference>
<organism evidence="6 7">
    <name type="scientific">Candidatus Choladousia intestinavium</name>
    <dbReference type="NCBI Taxonomy" id="2840727"/>
    <lineage>
        <taxon>Bacteria</taxon>
        <taxon>Bacillati</taxon>
        <taxon>Bacillota</taxon>
        <taxon>Clostridia</taxon>
        <taxon>Lachnospirales</taxon>
        <taxon>Lachnospiraceae</taxon>
        <taxon>Lachnospiraceae incertae sedis</taxon>
        <taxon>Candidatus Choladousia</taxon>
    </lineage>
</organism>
<dbReference type="EMBL" id="DVGK01000082">
    <property type="protein sequence ID" value="HIR13730.1"/>
    <property type="molecule type" value="Genomic_DNA"/>
</dbReference>
<dbReference type="Gene3D" id="3.40.1090.10">
    <property type="entry name" value="Cytosolic phospholipase A2 catalytic domain"/>
    <property type="match status" value="2"/>
</dbReference>
<feature type="active site" description="Nucleophile" evidence="4">
    <location>
        <position position="39"/>
    </location>
</feature>
<reference evidence="6" key="2">
    <citation type="journal article" date="2021" name="PeerJ">
        <title>Extensive microbial diversity within the chicken gut microbiome revealed by metagenomics and culture.</title>
        <authorList>
            <person name="Gilroy R."/>
            <person name="Ravi A."/>
            <person name="Getino M."/>
            <person name="Pursley I."/>
            <person name="Horton D.L."/>
            <person name="Alikhan N.F."/>
            <person name="Baker D."/>
            <person name="Gharbi K."/>
            <person name="Hall N."/>
            <person name="Watson M."/>
            <person name="Adriaenssens E.M."/>
            <person name="Foster-Nyarko E."/>
            <person name="Jarju S."/>
            <person name="Secka A."/>
            <person name="Antonio M."/>
            <person name="Oren A."/>
            <person name="Chaudhuri R.R."/>
            <person name="La Ragione R."/>
            <person name="Hildebrand F."/>
            <person name="Pallen M.J."/>
        </authorList>
    </citation>
    <scope>NUCLEOTIDE SEQUENCE</scope>
    <source>
        <strain evidence="6">ChiSjej4B22-8148</strain>
    </source>
</reference>
<proteinExistence type="predicted"/>
<evidence type="ECO:0000256" key="3">
    <source>
        <dbReference type="ARBA" id="ARBA00023098"/>
    </source>
</evidence>
<protein>
    <submittedName>
        <fullName evidence="6">Patatin family protein</fullName>
    </submittedName>
</protein>
<dbReference type="Pfam" id="PF01734">
    <property type="entry name" value="Patatin"/>
    <property type="match status" value="1"/>
</dbReference>
<keyword evidence="3 4" id="KW-0443">Lipid metabolism</keyword>
<dbReference type="GO" id="GO:0016042">
    <property type="term" value="P:lipid catabolic process"/>
    <property type="evidence" value="ECO:0007669"/>
    <property type="project" value="UniProtKB-UniRule"/>
</dbReference>
<evidence type="ECO:0000313" key="7">
    <source>
        <dbReference type="Proteomes" id="UP000886757"/>
    </source>
</evidence>
<feature type="short sequence motif" description="GXGXXG" evidence="4">
    <location>
        <begin position="10"/>
        <end position="15"/>
    </location>
</feature>
<dbReference type="PANTHER" id="PTHR14226">
    <property type="entry name" value="NEUROPATHY TARGET ESTERASE/SWISS CHEESE D.MELANOGASTER"/>
    <property type="match status" value="1"/>
</dbReference>
<dbReference type="InterPro" id="IPR045943">
    <property type="entry name" value="DUF6363"/>
</dbReference>
<dbReference type="CDD" id="cd07208">
    <property type="entry name" value="Pat_hypo_Ecoli_yjju_like"/>
    <property type="match status" value="1"/>
</dbReference>
<comment type="caution">
    <text evidence="6">The sequence shown here is derived from an EMBL/GenBank/DDBJ whole genome shotgun (WGS) entry which is preliminary data.</text>
</comment>
<evidence type="ECO:0000256" key="4">
    <source>
        <dbReference type="PROSITE-ProRule" id="PRU01161"/>
    </source>
</evidence>
<feature type="short sequence motif" description="DGA/G" evidence="4">
    <location>
        <begin position="160"/>
        <end position="162"/>
    </location>
</feature>
<dbReference type="GO" id="GO:0016787">
    <property type="term" value="F:hydrolase activity"/>
    <property type="evidence" value="ECO:0007669"/>
    <property type="project" value="UniProtKB-UniRule"/>
</dbReference>
<keyword evidence="2 4" id="KW-0442">Lipid degradation</keyword>
<dbReference type="Proteomes" id="UP000886757">
    <property type="component" value="Unassembled WGS sequence"/>
</dbReference>
<sequence length="306" mass="35772">MKKVGMILEGGGQRGIFTSGVLDYFMERKLKVPYVLGVSAGACNAVDYVSGQILRTKECMLDAQIDNELYGFQTMMKTKYFMNMDLIFDDFPNRQYPFDYEAFARSPMRCVLEATNCLTGKPVYIEEYLNRKRLMDACRASSSLPFAASPVMVDGIPMMDGGISDSVPIRQAIREGYDHNIVILTRPRGYRKRERPDKTIKLAKMCYRKYPGLSRALMNRNYVYNRTMELLEHLEERGRVFLIHPSASSVKRTEKDLEKLEDFYWHGYEEAERLYPRLKEWLSHREECISKKRYYIRQRQASGRNL</sequence>
<evidence type="ECO:0000313" key="6">
    <source>
        <dbReference type="EMBL" id="HIR13730.1"/>
    </source>
</evidence>
<dbReference type="SUPFAM" id="SSF52151">
    <property type="entry name" value="FabD/lysophospholipase-like"/>
    <property type="match status" value="1"/>
</dbReference>
<dbReference type="InterPro" id="IPR016035">
    <property type="entry name" value="Acyl_Trfase/lysoPLipase"/>
</dbReference>
<dbReference type="PROSITE" id="PS51635">
    <property type="entry name" value="PNPLA"/>
    <property type="match status" value="1"/>
</dbReference>
<dbReference type="InterPro" id="IPR002641">
    <property type="entry name" value="PNPLA_dom"/>
</dbReference>